<name>A0A7M1S2H0_9BACT</name>
<evidence type="ECO:0000313" key="2">
    <source>
        <dbReference type="EMBL" id="QOR61635.1"/>
    </source>
</evidence>
<dbReference type="RefSeq" id="WP_197548343.1">
    <property type="nucleotide sequence ID" value="NZ_CP063164.1"/>
</dbReference>
<keyword evidence="1" id="KW-0812">Transmembrane</keyword>
<dbReference type="KEGG" id="sinu:IMZ28_09355"/>
<dbReference type="EMBL" id="CP063164">
    <property type="protein sequence ID" value="QOR61635.1"/>
    <property type="molecule type" value="Genomic_DNA"/>
</dbReference>
<evidence type="ECO:0000313" key="3">
    <source>
        <dbReference type="Proteomes" id="UP000595074"/>
    </source>
</evidence>
<feature type="transmembrane region" description="Helical" evidence="1">
    <location>
        <begin position="147"/>
        <end position="169"/>
    </location>
</feature>
<reference evidence="2 3" key="1">
    <citation type="submission" date="2020-10" db="EMBL/GenBank/DDBJ databases">
        <title>The genome of sulfurovum sp.</title>
        <authorList>
            <person name="Xie S."/>
            <person name="Shao Z."/>
            <person name="Jiang L."/>
        </authorList>
    </citation>
    <scope>NUCLEOTIDE SEQUENCE [LARGE SCALE GENOMIC DNA]</scope>
    <source>
        <strain evidence="2 3">ST-419</strain>
    </source>
</reference>
<feature type="transmembrane region" description="Helical" evidence="1">
    <location>
        <begin position="189"/>
        <end position="207"/>
    </location>
</feature>
<keyword evidence="1" id="KW-0472">Membrane</keyword>
<feature type="transmembrane region" description="Helical" evidence="1">
    <location>
        <begin position="228"/>
        <end position="250"/>
    </location>
</feature>
<sequence length="286" mass="32528">MKEFISVYEENKADIEKFIITTLKNYGSIISMESSDYKKLFDNFPSLELVYVTDLDFKQLEANIFRKKKELSAKGKNRAYVNSKMIQKDERFSISAPYISSATGHTCITVMKQEGKKNIFLDFRLSALLGRLGLVELNPDFNAFTKFFYKSVGFSLMAFAFFAVLYALFGYAKGIFIDGSFSLDTLFKPIVSLTLGLAIFDLAKTILEREVFFKNYSKEDVDATILTKFSIAIIIALSIEALIVVFKITLHDYSQMIYALYLIIGIALIIVSLGIYSFLSKRSQMK</sequence>
<dbReference type="InterPro" id="IPR029151">
    <property type="entry name" value="Sensor-like_sf"/>
</dbReference>
<dbReference type="Gene3D" id="3.30.450.20">
    <property type="entry name" value="PAS domain"/>
    <property type="match status" value="1"/>
</dbReference>
<feature type="transmembrane region" description="Helical" evidence="1">
    <location>
        <begin position="256"/>
        <end position="279"/>
    </location>
</feature>
<protein>
    <recommendedName>
        <fullName evidence="4">General glycosylation pathway protein</fullName>
    </recommendedName>
</protein>
<accession>A0A7M1S2H0</accession>
<evidence type="ECO:0008006" key="4">
    <source>
        <dbReference type="Google" id="ProtNLM"/>
    </source>
</evidence>
<dbReference type="AlphaFoldDB" id="A0A7M1S2H0"/>
<proteinExistence type="predicted"/>
<keyword evidence="1" id="KW-1133">Transmembrane helix</keyword>
<dbReference type="Proteomes" id="UP000595074">
    <property type="component" value="Chromosome"/>
</dbReference>
<gene>
    <name evidence="2" type="ORF">IMZ28_09355</name>
</gene>
<keyword evidence="3" id="KW-1185">Reference proteome</keyword>
<organism evidence="2 3">
    <name type="scientific">Sulfurovum indicum</name>
    <dbReference type="NCBI Taxonomy" id="2779528"/>
    <lineage>
        <taxon>Bacteria</taxon>
        <taxon>Pseudomonadati</taxon>
        <taxon>Campylobacterota</taxon>
        <taxon>Epsilonproteobacteria</taxon>
        <taxon>Campylobacterales</taxon>
        <taxon>Sulfurovaceae</taxon>
        <taxon>Sulfurovum</taxon>
    </lineage>
</organism>
<evidence type="ECO:0000256" key="1">
    <source>
        <dbReference type="SAM" id="Phobius"/>
    </source>
</evidence>
<dbReference type="SUPFAM" id="SSF103190">
    <property type="entry name" value="Sensory domain-like"/>
    <property type="match status" value="1"/>
</dbReference>